<evidence type="ECO:0000256" key="1">
    <source>
        <dbReference type="ARBA" id="ARBA00007102"/>
    </source>
</evidence>
<dbReference type="InterPro" id="IPR027486">
    <property type="entry name" value="Ribosomal_uS10_dom"/>
</dbReference>
<dbReference type="GO" id="GO:0003735">
    <property type="term" value="F:structural constituent of ribosome"/>
    <property type="evidence" value="ECO:0007669"/>
    <property type="project" value="InterPro"/>
</dbReference>
<comment type="similarity">
    <text evidence="1">Belongs to the universal ribosomal protein uS10 family.</text>
</comment>
<evidence type="ECO:0000256" key="4">
    <source>
        <dbReference type="ARBA" id="ARBA00035261"/>
    </source>
</evidence>
<dbReference type="OrthoDB" id="366214at2759"/>
<dbReference type="SMART" id="SM01403">
    <property type="entry name" value="Ribosomal_S10"/>
    <property type="match status" value="1"/>
</dbReference>
<dbReference type="Proteomes" id="UP000515788">
    <property type="component" value="Chromosome 3"/>
</dbReference>
<evidence type="ECO:0000256" key="5">
    <source>
        <dbReference type="ARBA" id="ARBA00042916"/>
    </source>
</evidence>
<evidence type="ECO:0000313" key="7">
    <source>
        <dbReference type="EMBL" id="QLL32179.1"/>
    </source>
</evidence>
<dbReference type="KEGG" id="tgb:HG536_0C03470"/>
<dbReference type="AlphaFoldDB" id="A0A7G3ZF93"/>
<evidence type="ECO:0000256" key="3">
    <source>
        <dbReference type="ARBA" id="ARBA00023274"/>
    </source>
</evidence>
<dbReference type="GeneID" id="59325315"/>
<dbReference type="GO" id="GO:0006412">
    <property type="term" value="P:translation"/>
    <property type="evidence" value="ECO:0007669"/>
    <property type="project" value="InterPro"/>
</dbReference>
<dbReference type="InterPro" id="IPR036838">
    <property type="entry name" value="Ribosomal_uS10_dom_sf"/>
</dbReference>
<protein>
    <recommendedName>
        <fullName evidence="4">Small ribosomal subunit protein uS10m</fullName>
    </recommendedName>
    <alternativeName>
        <fullName evidence="5">37S ribosomal protein S10, mitochondrial</fullName>
    </alternativeName>
</protein>
<keyword evidence="3" id="KW-0687">Ribonucleoprotein</keyword>
<dbReference type="PANTHER" id="PTHR11700">
    <property type="entry name" value="30S RIBOSOMAL PROTEIN S10 FAMILY MEMBER"/>
    <property type="match status" value="1"/>
</dbReference>
<dbReference type="NCBIfam" id="TIGR01049">
    <property type="entry name" value="rpsJ_bact"/>
    <property type="match status" value="1"/>
</dbReference>
<evidence type="ECO:0000256" key="2">
    <source>
        <dbReference type="ARBA" id="ARBA00022980"/>
    </source>
</evidence>
<evidence type="ECO:0000259" key="6">
    <source>
        <dbReference type="SMART" id="SM01403"/>
    </source>
</evidence>
<gene>
    <name evidence="7" type="ORF">HG536_0C03470</name>
</gene>
<name>A0A7G3ZF93_9SACH</name>
<dbReference type="InterPro" id="IPR001848">
    <property type="entry name" value="Ribosomal_uS10"/>
</dbReference>
<dbReference type="SUPFAM" id="SSF54999">
    <property type="entry name" value="Ribosomal protein S10"/>
    <property type="match status" value="1"/>
</dbReference>
<sequence>MAGKKTVKSSGCTTLLDWRAISAMFRRISPVCRFVRPNSTLSSSSLAVKSDSALTAAADERPLPINVEAVYHAPLKLPIEHGDLVADLQLRSYDNENLDFYSDFILRVGYYLGMPLTGPKPLPTRRERWTVIRSPFAHAKSKENFERHTHKRLIRVWDTNPEIVQIWLSYISKHAITGVGIKCNVYQRSGLSLEMDKFSDASLPQAINDANKTGNTIDEAVGQKVLELLNSPEFKRHL</sequence>
<dbReference type="GO" id="GO:0005840">
    <property type="term" value="C:ribosome"/>
    <property type="evidence" value="ECO:0007669"/>
    <property type="project" value="UniProtKB-KW"/>
</dbReference>
<dbReference type="FunFam" id="3.30.70.600:FF:000003">
    <property type="entry name" value="30S ribosomal protein S10"/>
    <property type="match status" value="1"/>
</dbReference>
<accession>A0A7G3ZF93</accession>
<reference evidence="7 8" key="1">
    <citation type="submission" date="2020-06" db="EMBL/GenBank/DDBJ databases">
        <title>The yeast mating-type switching endonuclease HO is a domesticated member of an unorthodox homing genetic element family.</title>
        <authorList>
            <person name="Coughlan A.Y."/>
            <person name="Lombardi L."/>
            <person name="Braun-Galleani S."/>
            <person name="Martos A.R."/>
            <person name="Galeote V."/>
            <person name="Bigey F."/>
            <person name="Dequin S."/>
            <person name="Byrne K.P."/>
            <person name="Wolfe K.H."/>
        </authorList>
    </citation>
    <scope>NUCLEOTIDE SEQUENCE [LARGE SCALE GENOMIC DNA]</scope>
    <source>
        <strain evidence="7 8">CBS764</strain>
    </source>
</reference>
<keyword evidence="2" id="KW-0689">Ribosomal protein</keyword>
<dbReference type="EMBL" id="CP059248">
    <property type="protein sequence ID" value="QLL32179.1"/>
    <property type="molecule type" value="Genomic_DNA"/>
</dbReference>
<keyword evidence="8" id="KW-1185">Reference proteome</keyword>
<dbReference type="RefSeq" id="XP_037138854.1">
    <property type="nucleotide sequence ID" value="XM_037282958.1"/>
</dbReference>
<dbReference type="GO" id="GO:1990904">
    <property type="term" value="C:ribonucleoprotein complex"/>
    <property type="evidence" value="ECO:0007669"/>
    <property type="project" value="UniProtKB-KW"/>
</dbReference>
<dbReference type="PRINTS" id="PR00971">
    <property type="entry name" value="RIBOSOMALS10"/>
</dbReference>
<dbReference type="Pfam" id="PF00338">
    <property type="entry name" value="Ribosomal_S10"/>
    <property type="match status" value="1"/>
</dbReference>
<dbReference type="HAMAP" id="MF_00508">
    <property type="entry name" value="Ribosomal_uS10"/>
    <property type="match status" value="1"/>
</dbReference>
<feature type="domain" description="Small ribosomal subunit protein uS10" evidence="6">
    <location>
        <begin position="87"/>
        <end position="184"/>
    </location>
</feature>
<organism evidence="7 8">
    <name type="scientific">Torulaspora globosa</name>
    <dbReference type="NCBI Taxonomy" id="48254"/>
    <lineage>
        <taxon>Eukaryota</taxon>
        <taxon>Fungi</taxon>
        <taxon>Dikarya</taxon>
        <taxon>Ascomycota</taxon>
        <taxon>Saccharomycotina</taxon>
        <taxon>Saccharomycetes</taxon>
        <taxon>Saccharomycetales</taxon>
        <taxon>Saccharomycetaceae</taxon>
        <taxon>Torulaspora</taxon>
    </lineage>
</organism>
<dbReference type="Gene3D" id="3.30.70.600">
    <property type="entry name" value="Ribosomal protein S10 domain"/>
    <property type="match status" value="1"/>
</dbReference>
<proteinExistence type="inferred from homology"/>
<evidence type="ECO:0000313" key="8">
    <source>
        <dbReference type="Proteomes" id="UP000515788"/>
    </source>
</evidence>